<name>A0A846I152_CLOBO</name>
<dbReference type="EMBL" id="SGKC01000013">
    <property type="protein sequence ID" value="NEZ91944.1"/>
    <property type="molecule type" value="Genomic_DNA"/>
</dbReference>
<dbReference type="InterPro" id="IPR016024">
    <property type="entry name" value="ARM-type_fold"/>
</dbReference>
<reference evidence="3 4" key="1">
    <citation type="submission" date="2019-02" db="EMBL/GenBank/DDBJ databases">
        <title>Genome sequencing of Clostridium botulinum clinical isolates.</title>
        <authorList>
            <person name="Brunt J."/>
            <person name="Van Vliet A.H.M."/>
            <person name="Stringer S.C."/>
            <person name="Grant K.A."/>
            <person name="Carter A.C."/>
            <person name="Peck M.W."/>
        </authorList>
    </citation>
    <scope>NUCLEOTIDE SEQUENCE [LARGE SCALE GENOMIC DNA]</scope>
    <source>
        <strain evidence="3 4">H142660711</strain>
    </source>
</reference>
<feature type="domain" description="Phage tail tape measure protein" evidence="2">
    <location>
        <begin position="135"/>
        <end position="333"/>
    </location>
</feature>
<proteinExistence type="predicted"/>
<dbReference type="PANTHER" id="PTHR37813:SF1">
    <property type="entry name" value="FELS-2 PROPHAGE PROTEIN"/>
    <property type="match status" value="1"/>
</dbReference>
<dbReference type="AlphaFoldDB" id="A0A846I152"/>
<dbReference type="Pfam" id="PF10145">
    <property type="entry name" value="PhageMin_Tail"/>
    <property type="match status" value="1"/>
</dbReference>
<protein>
    <submittedName>
        <fullName evidence="3">Phage tail tape measure protein</fullName>
    </submittedName>
</protein>
<evidence type="ECO:0000313" key="4">
    <source>
        <dbReference type="Proteomes" id="UP000473887"/>
    </source>
</evidence>
<evidence type="ECO:0000259" key="2">
    <source>
        <dbReference type="Pfam" id="PF10145"/>
    </source>
</evidence>
<evidence type="ECO:0000313" key="3">
    <source>
        <dbReference type="EMBL" id="NEZ91944.1"/>
    </source>
</evidence>
<dbReference type="InterPro" id="IPR010090">
    <property type="entry name" value="Phage_tape_meas"/>
</dbReference>
<dbReference type="NCBIfam" id="TIGR01760">
    <property type="entry name" value="tape_meas_TP901"/>
    <property type="match status" value="1"/>
</dbReference>
<gene>
    <name evidence="3" type="ORF">EXM69_08290</name>
</gene>
<dbReference type="RefSeq" id="WP_261780981.1">
    <property type="nucleotide sequence ID" value="NZ_JACBCN010000043.1"/>
</dbReference>
<dbReference type="PANTHER" id="PTHR37813">
    <property type="entry name" value="FELS-2 PROPHAGE PROTEIN"/>
    <property type="match status" value="1"/>
</dbReference>
<organism evidence="3 4">
    <name type="scientific">Clostridium botulinum</name>
    <dbReference type="NCBI Taxonomy" id="1491"/>
    <lineage>
        <taxon>Bacteria</taxon>
        <taxon>Bacillati</taxon>
        <taxon>Bacillota</taxon>
        <taxon>Clostridia</taxon>
        <taxon>Eubacteriales</taxon>
        <taxon>Clostridiaceae</taxon>
        <taxon>Clostridium</taxon>
    </lineage>
</organism>
<evidence type="ECO:0000256" key="1">
    <source>
        <dbReference type="ARBA" id="ARBA00022612"/>
    </source>
</evidence>
<accession>A0A846I152</accession>
<keyword evidence="1" id="KW-1188">Viral release from host cell</keyword>
<dbReference type="Proteomes" id="UP000473887">
    <property type="component" value="Unassembled WGS sequence"/>
</dbReference>
<sequence length="917" mass="96844">MADGSIVIDTRIDSSGAEKGLQKVKASVRSQVASLAAEYRKQGMSASEAMKKAWSEIERDSDSKSKKTAFNWKNGLSSIAKVGLQTFKVIALATGTVLSGLGAYALKVGSNFEEGMSKVSAISGATGEDLKKLTEKAKEMGAKTKFSATESAEAMQYMAMAGWKTGDMLNGIDGIMNLAAASGEDLALVSDIVTDALTAFGMSAKDSAQFADLLASAASNSNTNVSMLGESFKYVAPVAGALGHSAKDTAFALGLMANAGIKSSQSGTALRASLTNLAHPSKQMAEEMDRLGISLTDSNGKVKEGKALYDELRQKFSGLTDAQKTQSAATIFGKEAMSGMLAIINASDEDYKKLYDSLNNSAGAAENMANVMNDNLKGQITLLKSALEGLGIQFYESVNNPMKDIVKTANEMVQQLSNAFENGGITTLVAVLGNIFSQIIVNITASLPKIIDLAVQVIQSFITGIQNNLPLIASSAMQIVQSLVTGFITVLPQIIQVGLQLIAELGNGINQALPSLIPTIINVIISIGNMIIQNLPTIIQAGLQLIIQLGTGIAQAIPTLLPQIINVVIGICDMIIQNLPTIIQVGLQIIVALAQGLADNLPTLIENVPRIINSFTDALFGQLPQIIVAGVKIILALIKGLIQSIPTIISNMPQIIMAIVNAVSLYNWWQLGSSVITKLKNGLISMKGNIGATAANIATSIGNKITNIFKGGLSWGKNLMSSIGQGFSSMIGFLGSSAKNVALNALNAIKSAFSGGVNIGKNLIQGIWNGISNMKQWILDKIGGYAGSIISGIKGAFGIHSPSRVMRDLIGKNLVRGIGVGVDVETPKVTKDILDNMDNITAKMTAAVYQEQARTSRAMTARVNKTTNNTTETVTHNDNGLTLKVDKFINNTKQDIKDIAEELEFYRKRNSLATGGI</sequence>
<dbReference type="SUPFAM" id="SSF48371">
    <property type="entry name" value="ARM repeat"/>
    <property type="match status" value="1"/>
</dbReference>
<comment type="caution">
    <text evidence="3">The sequence shown here is derived from an EMBL/GenBank/DDBJ whole genome shotgun (WGS) entry which is preliminary data.</text>
</comment>